<protein>
    <submittedName>
        <fullName evidence="1">Uncharacterized protein</fullName>
    </submittedName>
</protein>
<name>A0AAV1J5C9_9NEOP</name>
<reference evidence="1 2" key="1">
    <citation type="submission" date="2023-11" db="EMBL/GenBank/DDBJ databases">
        <authorList>
            <person name="Okamura Y."/>
        </authorList>
    </citation>
    <scope>NUCLEOTIDE SEQUENCE [LARGE SCALE GENOMIC DNA]</scope>
</reference>
<comment type="caution">
    <text evidence="1">The sequence shown here is derived from an EMBL/GenBank/DDBJ whole genome shotgun (WGS) entry which is preliminary data.</text>
</comment>
<proteinExistence type="predicted"/>
<evidence type="ECO:0000313" key="1">
    <source>
        <dbReference type="EMBL" id="CAK1544642.1"/>
    </source>
</evidence>
<gene>
    <name evidence="1" type="ORF">LNINA_LOCUS4366</name>
</gene>
<evidence type="ECO:0000313" key="2">
    <source>
        <dbReference type="Proteomes" id="UP001497472"/>
    </source>
</evidence>
<organism evidence="1 2">
    <name type="scientific">Leptosia nina</name>
    <dbReference type="NCBI Taxonomy" id="320188"/>
    <lineage>
        <taxon>Eukaryota</taxon>
        <taxon>Metazoa</taxon>
        <taxon>Ecdysozoa</taxon>
        <taxon>Arthropoda</taxon>
        <taxon>Hexapoda</taxon>
        <taxon>Insecta</taxon>
        <taxon>Pterygota</taxon>
        <taxon>Neoptera</taxon>
        <taxon>Endopterygota</taxon>
        <taxon>Lepidoptera</taxon>
        <taxon>Glossata</taxon>
        <taxon>Ditrysia</taxon>
        <taxon>Papilionoidea</taxon>
        <taxon>Pieridae</taxon>
        <taxon>Pierinae</taxon>
        <taxon>Leptosia</taxon>
    </lineage>
</organism>
<keyword evidence="2" id="KW-1185">Reference proteome</keyword>
<accession>A0AAV1J5C9</accession>
<sequence>MLPVPHDRLSGRRSSSIVSRTLLGRRASVYVTNSQQDPTKLARAAQPEIITEQCRRGRVLLMACNDPLLYRHR</sequence>
<dbReference type="Proteomes" id="UP001497472">
    <property type="component" value="Unassembled WGS sequence"/>
</dbReference>
<dbReference type="EMBL" id="CAVLEF010000005">
    <property type="protein sequence ID" value="CAK1544642.1"/>
    <property type="molecule type" value="Genomic_DNA"/>
</dbReference>
<dbReference type="AlphaFoldDB" id="A0AAV1J5C9"/>